<evidence type="ECO:0000313" key="2">
    <source>
        <dbReference type="EMBL" id="AZG76169.1"/>
    </source>
</evidence>
<dbReference type="EMBL" id="CP034086">
    <property type="protein sequence ID" value="AZG76169.1"/>
    <property type="molecule type" value="Genomic_DNA"/>
</dbReference>
<keyword evidence="2" id="KW-0489">Methyltransferase</keyword>
<dbReference type="InterPro" id="IPR052514">
    <property type="entry name" value="SAM-dependent_MTase"/>
</dbReference>
<evidence type="ECO:0000259" key="1">
    <source>
        <dbReference type="Pfam" id="PF05050"/>
    </source>
</evidence>
<name>A0A3G8M2H5_9HYPH</name>
<proteinExistence type="predicted"/>
<dbReference type="PANTHER" id="PTHR34203:SF15">
    <property type="entry name" value="SLL1173 PROTEIN"/>
    <property type="match status" value="1"/>
</dbReference>
<dbReference type="Pfam" id="PF05050">
    <property type="entry name" value="Methyltransf_21"/>
    <property type="match status" value="1"/>
</dbReference>
<reference evidence="2 3" key="1">
    <citation type="submission" date="2018-11" db="EMBL/GenBank/DDBJ databases">
        <title>Genome squencing of methanotrophic bacteria isolated from alkaline groundwater in Korea.</title>
        <authorList>
            <person name="Nguyen L.N."/>
        </authorList>
    </citation>
    <scope>NUCLEOTIDE SEQUENCE [LARGE SCALE GENOMIC DNA]</scope>
    <source>
        <strain evidence="2 3">GW6</strain>
    </source>
</reference>
<dbReference type="KEGG" id="mros:EHO51_05140"/>
<dbReference type="InterPro" id="IPR006342">
    <property type="entry name" value="FkbM_mtfrase"/>
</dbReference>
<sequence length="238" mass="27279">MTAEKDVDILVHDKFFKDKSEPGVFVEVGAALPDYLSISARFRDLGWKIVAIEPNPEFCQAHRSRGHQIYEYACSDVDADDMDFFVVDSQGADYLGGSVSFESFSSLGIKDEFAELHETVKNNTRVKTVPVKVRRLDTILKEHEPEIDHIDILAIDVEGWELNVLRGLSLEKFNPSVVILENLFNKEEYVEFMKKAGYAMWSRLEPNDVYVAKSFANIEEPRKPLWTRLLDFVAKLKK</sequence>
<dbReference type="InterPro" id="IPR029063">
    <property type="entry name" value="SAM-dependent_MTases_sf"/>
</dbReference>
<evidence type="ECO:0000313" key="3">
    <source>
        <dbReference type="Proteomes" id="UP000273982"/>
    </source>
</evidence>
<keyword evidence="2" id="KW-0808">Transferase</keyword>
<gene>
    <name evidence="2" type="ORF">EHO51_05140</name>
</gene>
<dbReference type="RefSeq" id="WP_124737995.1">
    <property type="nucleotide sequence ID" value="NZ_CP034086.1"/>
</dbReference>
<dbReference type="SUPFAM" id="SSF53335">
    <property type="entry name" value="S-adenosyl-L-methionine-dependent methyltransferases"/>
    <property type="match status" value="1"/>
</dbReference>
<feature type="domain" description="Methyltransferase FkbM" evidence="1">
    <location>
        <begin position="27"/>
        <end position="198"/>
    </location>
</feature>
<accession>A0A3G8M2H5</accession>
<dbReference type="GO" id="GO:0008168">
    <property type="term" value="F:methyltransferase activity"/>
    <property type="evidence" value="ECO:0007669"/>
    <property type="project" value="UniProtKB-KW"/>
</dbReference>
<organism evidence="2 3">
    <name type="scientific">Methylocystis rosea</name>
    <dbReference type="NCBI Taxonomy" id="173366"/>
    <lineage>
        <taxon>Bacteria</taxon>
        <taxon>Pseudomonadati</taxon>
        <taxon>Pseudomonadota</taxon>
        <taxon>Alphaproteobacteria</taxon>
        <taxon>Hyphomicrobiales</taxon>
        <taxon>Methylocystaceae</taxon>
        <taxon>Methylocystis</taxon>
    </lineage>
</organism>
<dbReference type="Gene3D" id="3.40.50.150">
    <property type="entry name" value="Vaccinia Virus protein VP39"/>
    <property type="match status" value="1"/>
</dbReference>
<dbReference type="PANTHER" id="PTHR34203">
    <property type="entry name" value="METHYLTRANSFERASE, FKBM FAMILY PROTEIN"/>
    <property type="match status" value="1"/>
</dbReference>
<dbReference type="GO" id="GO:0032259">
    <property type="term" value="P:methylation"/>
    <property type="evidence" value="ECO:0007669"/>
    <property type="project" value="UniProtKB-KW"/>
</dbReference>
<dbReference type="AlphaFoldDB" id="A0A3G8M2H5"/>
<dbReference type="NCBIfam" id="TIGR01444">
    <property type="entry name" value="fkbM_fam"/>
    <property type="match status" value="1"/>
</dbReference>
<dbReference type="Proteomes" id="UP000273982">
    <property type="component" value="Chromosome"/>
</dbReference>
<protein>
    <submittedName>
        <fullName evidence="2">FkbM family methyltransferase</fullName>
    </submittedName>
</protein>